<dbReference type="Proteomes" id="UP000267187">
    <property type="component" value="Unassembled WGS sequence"/>
</dbReference>
<dbReference type="AlphaFoldDB" id="A0A3M0AAW6"/>
<name>A0A3M0AAW6_9GAMM</name>
<comment type="caution">
    <text evidence="1">The sequence shown here is derived from an EMBL/GenBank/DDBJ whole genome shotgun (WGS) entry which is preliminary data.</text>
</comment>
<dbReference type="EMBL" id="REFJ01000004">
    <property type="protein sequence ID" value="RMA79545.1"/>
    <property type="molecule type" value="Genomic_DNA"/>
</dbReference>
<organism evidence="1 2">
    <name type="scientific">Umboniibacter marinipuniceus</name>
    <dbReference type="NCBI Taxonomy" id="569599"/>
    <lineage>
        <taxon>Bacteria</taxon>
        <taxon>Pseudomonadati</taxon>
        <taxon>Pseudomonadota</taxon>
        <taxon>Gammaproteobacteria</taxon>
        <taxon>Cellvibrionales</taxon>
        <taxon>Cellvibrionaceae</taxon>
        <taxon>Umboniibacter</taxon>
    </lineage>
</organism>
<evidence type="ECO:0000313" key="1">
    <source>
        <dbReference type="EMBL" id="RMA79545.1"/>
    </source>
</evidence>
<keyword evidence="2" id="KW-1185">Reference proteome</keyword>
<sequence>MLAIKSVGAFVIAMSLLVTLAPRLVQAQVHPTVIDLKDASLPMEKSIGFQQTVRLSQALDYVRAQHASSSAQNGLIDWDSSGLFQAPSPQRVEQREHLLRLLSEVQESEECNTASLLKERLSEAPLLSKFALRVGYDSARLKLKDNPLLPGRYTLHLAAFAQAPAVLNGSGTTAVLEASKRLMSAHLDQLAPPCGSGWALLSTSTGVRKIGYESWNDSDVPIPESATIVYLGSGWDGDIEPLLIEELTNIGALLQ</sequence>
<evidence type="ECO:0000313" key="2">
    <source>
        <dbReference type="Proteomes" id="UP000267187"/>
    </source>
</evidence>
<reference evidence="1 2" key="1">
    <citation type="submission" date="2018-10" db="EMBL/GenBank/DDBJ databases">
        <title>Genomic Encyclopedia of Type Strains, Phase IV (KMG-IV): sequencing the most valuable type-strain genomes for metagenomic binning, comparative biology and taxonomic classification.</title>
        <authorList>
            <person name="Goeker M."/>
        </authorList>
    </citation>
    <scope>NUCLEOTIDE SEQUENCE [LARGE SCALE GENOMIC DNA]</scope>
    <source>
        <strain evidence="1 2">DSM 25080</strain>
    </source>
</reference>
<protein>
    <submittedName>
        <fullName evidence="1">Capsule biosynthesis protein GfcC</fullName>
    </submittedName>
</protein>
<accession>A0A3M0AAW6</accession>
<proteinExistence type="predicted"/>
<gene>
    <name evidence="1" type="ORF">DFR27_1986</name>
</gene>